<dbReference type="EMBL" id="JBEDUW010000004">
    <property type="protein sequence ID" value="KAK9932183.1"/>
    <property type="molecule type" value="Genomic_DNA"/>
</dbReference>
<dbReference type="AlphaFoldDB" id="A0AAW1X5C6"/>
<gene>
    <name evidence="2" type="ORF">M0R45_019430</name>
</gene>
<evidence type="ECO:0000313" key="3">
    <source>
        <dbReference type="Proteomes" id="UP001457282"/>
    </source>
</evidence>
<accession>A0AAW1X5C6</accession>
<reference evidence="2 3" key="1">
    <citation type="journal article" date="2023" name="G3 (Bethesda)">
        <title>A chromosome-length genome assembly and annotation of blackberry (Rubus argutus, cv. 'Hillquist').</title>
        <authorList>
            <person name="Bruna T."/>
            <person name="Aryal R."/>
            <person name="Dudchenko O."/>
            <person name="Sargent D.J."/>
            <person name="Mead D."/>
            <person name="Buti M."/>
            <person name="Cavallini A."/>
            <person name="Hytonen T."/>
            <person name="Andres J."/>
            <person name="Pham M."/>
            <person name="Weisz D."/>
            <person name="Mascagni F."/>
            <person name="Usai G."/>
            <person name="Natali L."/>
            <person name="Bassil N."/>
            <person name="Fernandez G.E."/>
            <person name="Lomsadze A."/>
            <person name="Armour M."/>
            <person name="Olukolu B."/>
            <person name="Poorten T."/>
            <person name="Britton C."/>
            <person name="Davik J."/>
            <person name="Ashrafi H."/>
            <person name="Aiden E.L."/>
            <person name="Borodovsky M."/>
            <person name="Worthington M."/>
        </authorList>
    </citation>
    <scope>NUCLEOTIDE SEQUENCE [LARGE SCALE GENOMIC DNA]</scope>
    <source>
        <strain evidence="2">PI 553951</strain>
    </source>
</reference>
<feature type="region of interest" description="Disordered" evidence="1">
    <location>
        <begin position="49"/>
        <end position="89"/>
    </location>
</feature>
<comment type="caution">
    <text evidence="2">The sequence shown here is derived from an EMBL/GenBank/DDBJ whole genome shotgun (WGS) entry which is preliminary data.</text>
</comment>
<evidence type="ECO:0000256" key="1">
    <source>
        <dbReference type="SAM" id="MobiDB-lite"/>
    </source>
</evidence>
<organism evidence="2 3">
    <name type="scientific">Rubus argutus</name>
    <name type="common">Southern blackberry</name>
    <dbReference type="NCBI Taxonomy" id="59490"/>
    <lineage>
        <taxon>Eukaryota</taxon>
        <taxon>Viridiplantae</taxon>
        <taxon>Streptophyta</taxon>
        <taxon>Embryophyta</taxon>
        <taxon>Tracheophyta</taxon>
        <taxon>Spermatophyta</taxon>
        <taxon>Magnoliopsida</taxon>
        <taxon>eudicotyledons</taxon>
        <taxon>Gunneridae</taxon>
        <taxon>Pentapetalae</taxon>
        <taxon>rosids</taxon>
        <taxon>fabids</taxon>
        <taxon>Rosales</taxon>
        <taxon>Rosaceae</taxon>
        <taxon>Rosoideae</taxon>
        <taxon>Rosoideae incertae sedis</taxon>
        <taxon>Rubus</taxon>
    </lineage>
</organism>
<protein>
    <submittedName>
        <fullName evidence="2">Uncharacterized protein</fullName>
    </submittedName>
</protein>
<proteinExistence type="predicted"/>
<name>A0AAW1X5C6_RUBAR</name>
<dbReference type="Proteomes" id="UP001457282">
    <property type="component" value="Unassembled WGS sequence"/>
</dbReference>
<sequence>MAAILVPQSVSSPKLPSLFHQFITTLQQLSIRINFHHPRATQAAILDCPDFPRKSQPTEPHCPGTSPASSTCNPPPPHHRGAARIPAPPCSIRLRRSLTKSAAAF</sequence>
<evidence type="ECO:0000313" key="2">
    <source>
        <dbReference type="EMBL" id="KAK9932183.1"/>
    </source>
</evidence>
<keyword evidence="3" id="KW-1185">Reference proteome</keyword>